<dbReference type="InterPro" id="IPR017850">
    <property type="entry name" value="Alkaline_phosphatase_core_sf"/>
</dbReference>
<evidence type="ECO:0000256" key="3">
    <source>
        <dbReference type="ARBA" id="ARBA00012018"/>
    </source>
</evidence>
<evidence type="ECO:0000256" key="2">
    <source>
        <dbReference type="ARBA" id="ARBA00009717"/>
    </source>
</evidence>
<proteinExistence type="inferred from homology"/>
<comment type="similarity">
    <text evidence="2">Belongs to the bacterial phospholipase C family.</text>
</comment>
<dbReference type="InterPro" id="IPR019546">
    <property type="entry name" value="TAT_signal_bac_arc"/>
</dbReference>
<keyword evidence="9" id="KW-1185">Reference proteome</keyword>
<keyword evidence="4" id="KW-0964">Secreted</keyword>
<dbReference type="PANTHER" id="PTHR31956:SF1">
    <property type="entry name" value="NON-SPECIFIC PHOSPHOLIPASE C1"/>
    <property type="match status" value="1"/>
</dbReference>
<comment type="catalytic activity">
    <reaction evidence="7">
        <text>a 1,2-diacyl-sn-glycero-3-phosphocholine + H2O = phosphocholine + a 1,2-diacyl-sn-glycerol + H(+)</text>
        <dbReference type="Rhea" id="RHEA:10604"/>
        <dbReference type="ChEBI" id="CHEBI:15377"/>
        <dbReference type="ChEBI" id="CHEBI:15378"/>
        <dbReference type="ChEBI" id="CHEBI:17815"/>
        <dbReference type="ChEBI" id="CHEBI:57643"/>
        <dbReference type="ChEBI" id="CHEBI:295975"/>
        <dbReference type="EC" id="3.1.4.3"/>
    </reaction>
    <physiologicalReaction direction="left-to-right" evidence="7">
        <dbReference type="Rhea" id="RHEA:10605"/>
    </physiologicalReaction>
</comment>
<evidence type="ECO:0000256" key="1">
    <source>
        <dbReference type="ARBA" id="ARBA00004191"/>
    </source>
</evidence>
<dbReference type="PROSITE" id="PS51318">
    <property type="entry name" value="TAT"/>
    <property type="match status" value="1"/>
</dbReference>
<dbReference type="PANTHER" id="PTHR31956">
    <property type="entry name" value="NON-SPECIFIC PHOSPHOLIPASE C4-RELATED"/>
    <property type="match status" value="1"/>
</dbReference>
<gene>
    <name evidence="8" type="ORF">BCF44_113112</name>
</gene>
<dbReference type="Pfam" id="PF04185">
    <property type="entry name" value="Phosphoesterase"/>
    <property type="match status" value="1"/>
</dbReference>
<comment type="caution">
    <text evidence="8">The sequence shown here is derived from an EMBL/GenBank/DDBJ whole genome shotgun (WGS) entry which is preliminary data.</text>
</comment>
<evidence type="ECO:0000256" key="7">
    <source>
        <dbReference type="ARBA" id="ARBA00048421"/>
    </source>
</evidence>
<dbReference type="InterPro" id="IPR006311">
    <property type="entry name" value="TAT_signal"/>
</dbReference>
<evidence type="ECO:0000256" key="6">
    <source>
        <dbReference type="ARBA" id="ARBA00023026"/>
    </source>
</evidence>
<sequence>MSDVTRREFLAGTAGAVALAAVGSSVVGSGVAEAAPLPAPEQSGIDHIVVVMMENRSFDHYLGWLPGADGRQAGLTYTDANGVAHQTHHLTVPHGCGFNDPDHSYEGGRVEFNNGACDGWLRAGANDELSIGYFEADDLGFYGSAARDWTVCDRYFAAMMAPTFPNRFFLHAGQTDRTTTSVDKIATMPAIWDRLNAAGIDGRYFFTDVPYTALWGTRHLDISRPILEFYAAAATGTLPAVSFVEPGFLGEAIPGMSQDEHPLADIRLGQNFLATVYNAVVSSPNWPRTALVITYDEWGGFFDHVPPPVGPDPNPDLGAGLRGFRVPCLVISPRSPRSTVAHGLYDHTSVLKMIEWRFGLEPLTVRDAAANNLAEVLDFSNPPQLAAPRYHVPLPITLGCLLASDDHLHHGEDWPELATRAAALGFAVPKH</sequence>
<dbReference type="EMBL" id="QUNO01000013">
    <property type="protein sequence ID" value="REH39257.1"/>
    <property type="molecule type" value="Genomic_DNA"/>
</dbReference>
<dbReference type="EC" id="3.1.4.3" evidence="3"/>
<evidence type="ECO:0000313" key="8">
    <source>
        <dbReference type="EMBL" id="REH39257.1"/>
    </source>
</evidence>
<protein>
    <recommendedName>
        <fullName evidence="3">phospholipase C</fullName>
        <ecNumber evidence="3">3.1.4.3</ecNumber>
    </recommendedName>
</protein>
<evidence type="ECO:0000313" key="9">
    <source>
        <dbReference type="Proteomes" id="UP000256269"/>
    </source>
</evidence>
<dbReference type="CDD" id="cd16013">
    <property type="entry name" value="AcpA"/>
    <property type="match status" value="1"/>
</dbReference>
<accession>A0A3E0H7K4</accession>
<organism evidence="8 9">
    <name type="scientific">Kutzneria buriramensis</name>
    <dbReference type="NCBI Taxonomy" id="1045776"/>
    <lineage>
        <taxon>Bacteria</taxon>
        <taxon>Bacillati</taxon>
        <taxon>Actinomycetota</taxon>
        <taxon>Actinomycetes</taxon>
        <taxon>Pseudonocardiales</taxon>
        <taxon>Pseudonocardiaceae</taxon>
        <taxon>Kutzneria</taxon>
    </lineage>
</organism>
<dbReference type="NCBIfam" id="TIGR01409">
    <property type="entry name" value="TAT_signal_seq"/>
    <property type="match status" value="1"/>
</dbReference>
<reference evidence="8 9" key="1">
    <citation type="submission" date="2018-08" db="EMBL/GenBank/DDBJ databases">
        <title>Genomic Encyclopedia of Archaeal and Bacterial Type Strains, Phase II (KMG-II): from individual species to whole genera.</title>
        <authorList>
            <person name="Goeker M."/>
        </authorList>
    </citation>
    <scope>NUCLEOTIDE SEQUENCE [LARGE SCALE GENOMIC DNA]</scope>
    <source>
        <strain evidence="8 9">DSM 45791</strain>
    </source>
</reference>
<dbReference type="AlphaFoldDB" id="A0A3E0H7K4"/>
<keyword evidence="6" id="KW-0843">Virulence</keyword>
<evidence type="ECO:0000256" key="5">
    <source>
        <dbReference type="ARBA" id="ARBA00022801"/>
    </source>
</evidence>
<dbReference type="RefSeq" id="WP_211353336.1">
    <property type="nucleotide sequence ID" value="NZ_CP144375.1"/>
</dbReference>
<evidence type="ECO:0000256" key="4">
    <source>
        <dbReference type="ARBA" id="ARBA00022512"/>
    </source>
</evidence>
<name>A0A3E0H7K4_9PSEU</name>
<keyword evidence="4" id="KW-0134">Cell wall</keyword>
<keyword evidence="5" id="KW-0378">Hydrolase</keyword>
<dbReference type="InterPro" id="IPR007312">
    <property type="entry name" value="Phosphoesterase"/>
</dbReference>
<dbReference type="Proteomes" id="UP000256269">
    <property type="component" value="Unassembled WGS sequence"/>
</dbReference>
<dbReference type="Gene3D" id="3.40.720.10">
    <property type="entry name" value="Alkaline Phosphatase, subunit A"/>
    <property type="match status" value="2"/>
</dbReference>
<comment type="subcellular location">
    <subcellularLocation>
        <location evidence="1">Secreted</location>
        <location evidence="1">Cell wall</location>
    </subcellularLocation>
</comment>
<dbReference type="GO" id="GO:0034480">
    <property type="term" value="F:phosphatidylcholine phospholipase C activity"/>
    <property type="evidence" value="ECO:0007669"/>
    <property type="project" value="UniProtKB-EC"/>
</dbReference>